<feature type="domain" description="MoaB/Mog" evidence="3">
    <location>
        <begin position="19"/>
        <end position="163"/>
    </location>
</feature>
<dbReference type="InterPro" id="IPR051920">
    <property type="entry name" value="MPT_Adenylyltrnsfr/MoaC-Rel"/>
</dbReference>
<keyword evidence="2" id="KW-0501">Molybdenum cofactor biosynthesis</keyword>
<evidence type="ECO:0000256" key="2">
    <source>
        <dbReference type="ARBA" id="ARBA00023150"/>
    </source>
</evidence>
<organism evidence="4">
    <name type="scientific">marine sediment metagenome</name>
    <dbReference type="NCBI Taxonomy" id="412755"/>
    <lineage>
        <taxon>unclassified sequences</taxon>
        <taxon>metagenomes</taxon>
        <taxon>ecological metagenomes</taxon>
    </lineage>
</organism>
<dbReference type="InterPro" id="IPR008284">
    <property type="entry name" value="MoCF_biosynth_CS"/>
</dbReference>
<feature type="non-terminal residue" evidence="4">
    <location>
        <position position="1"/>
    </location>
</feature>
<dbReference type="AlphaFoldDB" id="X0XYP0"/>
<dbReference type="Gene3D" id="3.40.980.10">
    <property type="entry name" value="MoaB/Mog-like domain"/>
    <property type="match status" value="1"/>
</dbReference>
<dbReference type="InterPro" id="IPR001453">
    <property type="entry name" value="MoaB/Mog_dom"/>
</dbReference>
<dbReference type="SMART" id="SM00852">
    <property type="entry name" value="MoCF_biosynth"/>
    <property type="match status" value="1"/>
</dbReference>
<comment type="pathway">
    <text evidence="1">Cofactor biosynthesis; molybdopterin biosynthesis.</text>
</comment>
<name>X0XYP0_9ZZZZ</name>
<proteinExistence type="predicted"/>
<gene>
    <name evidence="4" type="ORF">S01H1_78827</name>
</gene>
<dbReference type="SUPFAM" id="SSF53218">
    <property type="entry name" value="Molybdenum cofactor biosynthesis proteins"/>
    <property type="match status" value="1"/>
</dbReference>
<accession>X0XYP0</accession>
<dbReference type="NCBIfam" id="TIGR00177">
    <property type="entry name" value="molyb_syn"/>
    <property type="match status" value="1"/>
</dbReference>
<evidence type="ECO:0000256" key="1">
    <source>
        <dbReference type="ARBA" id="ARBA00005046"/>
    </source>
</evidence>
<dbReference type="Pfam" id="PF00994">
    <property type="entry name" value="MoCF_biosynth"/>
    <property type="match status" value="1"/>
</dbReference>
<dbReference type="PROSITE" id="PS01078">
    <property type="entry name" value="MOCF_BIOSYNTHESIS_1"/>
    <property type="match status" value="1"/>
</dbReference>
<evidence type="ECO:0000313" key="4">
    <source>
        <dbReference type="EMBL" id="GAG48514.1"/>
    </source>
</evidence>
<dbReference type="CDD" id="cd00886">
    <property type="entry name" value="MogA_MoaB"/>
    <property type="match status" value="1"/>
</dbReference>
<dbReference type="PANTHER" id="PTHR43764">
    <property type="entry name" value="MOLYBDENUM COFACTOR BIOSYNTHESIS"/>
    <property type="match status" value="1"/>
</dbReference>
<evidence type="ECO:0000259" key="3">
    <source>
        <dbReference type="SMART" id="SM00852"/>
    </source>
</evidence>
<reference evidence="4" key="1">
    <citation type="journal article" date="2014" name="Front. Microbiol.">
        <title>High frequency of phylogenetically diverse reductive dehalogenase-homologous genes in deep subseafloor sedimentary metagenomes.</title>
        <authorList>
            <person name="Kawai M."/>
            <person name="Futagami T."/>
            <person name="Toyoda A."/>
            <person name="Takaki Y."/>
            <person name="Nishi S."/>
            <person name="Hori S."/>
            <person name="Arai W."/>
            <person name="Tsubouchi T."/>
            <person name="Morono Y."/>
            <person name="Uchiyama I."/>
            <person name="Ito T."/>
            <person name="Fujiyama A."/>
            <person name="Inagaki F."/>
            <person name="Takami H."/>
        </authorList>
    </citation>
    <scope>NUCLEOTIDE SEQUENCE</scope>
    <source>
        <strain evidence="4">Expedition CK06-06</strain>
    </source>
</reference>
<protein>
    <recommendedName>
        <fullName evidence="3">MoaB/Mog domain-containing protein</fullName>
    </recommendedName>
</protein>
<dbReference type="EMBL" id="BARS01053079">
    <property type="protein sequence ID" value="GAG48514.1"/>
    <property type="molecule type" value="Genomic_DNA"/>
</dbReference>
<sequence length="175" mass="18604">TFPTVLGIPLSSDMSFQLGILVISDKGARGEREDTSGAAIREMLSALDGTVERYEVVPDDRAAISQRLIDWADDDGLDLVVTTGGTGLGPRDVTPEATRQAIDYEAPGLAEAMRLEGLKHTPMAMLSRAVAGVRGRTLIVNLPGSPRGVRENLSVLLPVLPHALEILRGQTEHGG</sequence>
<dbReference type="GO" id="GO:0006777">
    <property type="term" value="P:Mo-molybdopterin cofactor biosynthetic process"/>
    <property type="evidence" value="ECO:0007669"/>
    <property type="project" value="UniProtKB-KW"/>
</dbReference>
<comment type="caution">
    <text evidence="4">The sequence shown here is derived from an EMBL/GenBank/DDBJ whole genome shotgun (WGS) entry which is preliminary data.</text>
</comment>
<dbReference type="InterPro" id="IPR036425">
    <property type="entry name" value="MoaB/Mog-like_dom_sf"/>
</dbReference>
<dbReference type="PANTHER" id="PTHR43764:SF1">
    <property type="entry name" value="MOLYBDOPTERIN MOLYBDOTRANSFERASE"/>
    <property type="match status" value="1"/>
</dbReference>